<dbReference type="EMBL" id="CAJPWZ010002579">
    <property type="protein sequence ID" value="CAG2241015.1"/>
    <property type="molecule type" value="Genomic_DNA"/>
</dbReference>
<dbReference type="PROSITE" id="PS50017">
    <property type="entry name" value="DEATH_DOMAIN"/>
    <property type="match status" value="1"/>
</dbReference>
<proteinExistence type="inferred from homology"/>
<dbReference type="GO" id="GO:0007165">
    <property type="term" value="P:signal transduction"/>
    <property type="evidence" value="ECO:0007669"/>
    <property type="project" value="InterPro"/>
</dbReference>
<dbReference type="PROSITE" id="PS50095">
    <property type="entry name" value="PLAT"/>
    <property type="match status" value="1"/>
</dbReference>
<feature type="transmembrane region" description="Helical" evidence="7">
    <location>
        <begin position="651"/>
        <end position="679"/>
    </location>
</feature>
<feature type="signal peptide" evidence="8">
    <location>
        <begin position="1"/>
        <end position="21"/>
    </location>
</feature>
<evidence type="ECO:0000313" key="13">
    <source>
        <dbReference type="Proteomes" id="UP000683360"/>
    </source>
</evidence>
<reference evidence="12" key="1">
    <citation type="submission" date="2021-03" db="EMBL/GenBank/DDBJ databases">
        <authorList>
            <person name="Bekaert M."/>
        </authorList>
    </citation>
    <scope>NUCLEOTIDE SEQUENCE</scope>
</reference>
<dbReference type="InterPro" id="IPR001024">
    <property type="entry name" value="PLAT/LH2_dom"/>
</dbReference>
<dbReference type="InterPro" id="IPR046791">
    <property type="entry name" value="Polycystin_dom"/>
</dbReference>
<gene>
    <name evidence="12" type="ORF">MEDL_53318</name>
</gene>
<accession>A0A8S3UEF6</accession>
<feature type="transmembrane region" description="Helical" evidence="7">
    <location>
        <begin position="793"/>
        <end position="813"/>
    </location>
</feature>
<evidence type="ECO:0000256" key="4">
    <source>
        <dbReference type="ARBA" id="ARBA00022989"/>
    </source>
</evidence>
<feature type="transmembrane region" description="Helical" evidence="7">
    <location>
        <begin position="503"/>
        <end position="522"/>
    </location>
</feature>
<evidence type="ECO:0000256" key="8">
    <source>
        <dbReference type="SAM" id="SignalP"/>
    </source>
</evidence>
<keyword evidence="6" id="KW-0245">EGF-like domain</keyword>
<sequence length="1642" mass="187390">MDHTFIYVQILLWNIITVTMTENPCSVYGCQYGASCNADGDCICLAGFTSDTCTESSLEDLKSTISQSSLTNISDAEAYAKQTHQHIDNHITQNYTDLKTSVQTTNDIFSLLLSKLTNSPEFSDVETVDLSEVSRDMAELFSDVLKSTRQTQNTLAAADKLKSTIHTAEDNMIQMVNMVLDKRLIDEHPTPVAITTTEVSVLAIKAKGGKLPEHFLTEIGGLSLPFFETFQDRSRKKEIVVIVFAYKISPYLYVKNPESVGNGSSVVKVVILEKGKEKEKDILKIEDNDDPLEVTLNNEKLETANQMLSMTESSTDSGIFMSYVDTNLTANELLIEIKLKSLKICDIFGKYDTFPDKSDYDLYVKTKGRSSIIYRDPLKLKASYYEQSLKIILLSSPTNRHLKPLVVTASCEDDRHDSDTRTKRSISLVTHDFRASYISSSTLFKPSKTGQRKNAKRTSDNKIKFKSNFLGAFSANVFFIPPSDIDFAKIFATFTTSLADSPYALTAIITMLVIGSLLTIKLRLLDKTDNIMWEFLPLKDNPDDFSVVYFVTIETSVNSSREMNSSVYLNIIGQKGFSGTRKMDDGIRKNFKNGTTSHFAIKLEDDIGNIKKIQIWHDNADGHTKWHLLKVSITKANTLQRKFRGEVCYGCYIPWWFIFIGYAFIVLCVVISGTFVFLYSLQWGGDKTLEWMTSFLLSVCQSVLILEPLKAIIIAAVIACICKRVGSKELSDLSTPIPSGDNFSNANSGQDVYTQCRTNNDHNRVNYPLFPGNELESKEQILFRKTVQSDTRLWTKLRTWIGIFLYVILIAAICSHNDVSSAYLQNQHILNTLSTINTPNSSSEISDYIKTTFSRAVYPKWWETENDELLRPAYIQRFLLNAYNYRLTLTRLRQLRVKGNCTGPAITQDTIRRCVPSYSEETEETANFCPFWRDYNESDCFDENEEYHYSFLNYRFDALDPAGDLTYFGEHGTYGPGGYYVDLGPKQSLVSKYIDDLMEHDWIDYRTRVLFLDLVTYNANSRLFSQIKLVFELPTTGSITLTKHVWSASFYPYQSSLDFVILVLQIFFVLVWCARFVLFLVFLFSNRMNAFLLVHTYSKFFELSFGAVAIICYILRIDATISVITSLRESVGRYISFEKVYQFDAAYQGSLAIFEQPFMGKNQQVHTVDKNKLFLQEMIEKDDGKLQNRIEKLCSATSKLEKGEFENNKVLVQLMIKLIRWKKLNVQLDCLNVKRQRYATKYLFGYERSGETLIILTVPFLSYSYSIGVNCFLIPYSKQNIGSKIKDRKVGSSFKFVLRENINIQGSVLVDILDLSEFSATAFNAVMTKQDIEDWKIYPAYNVQAGIRVTLKNIPHIFAAIQTGQTFSNSGWGPFETYIPSRNCESIYTSYDLETKIVFEKGCFPQCSSVSMRSKKGPSTTILNVDTDSEIQTRSEIYLPLSDVSGINGKYSHLAHYIIVGRESSDKEWEKINSTLKTTENGFRFTFNKPWSVFEVTVKESKIHWIQAYRKDSYFDIPLVKAIVMISQMKEVARKWKQIVNMVGMIDTDMFTSEDEILCQEEKCFMVLQKWLQQSTVTFGMLISLLSSLDLKVIADQIEQKWRTVILLEKCNDTNDNGTVLANLDKDVTGNQRIKEFIYLNN</sequence>
<name>A0A8S3UEF6_MYTED</name>
<feature type="chain" id="PRO_5035862881" evidence="8">
    <location>
        <begin position="22"/>
        <end position="1642"/>
    </location>
</feature>
<evidence type="ECO:0000259" key="10">
    <source>
        <dbReference type="PROSITE" id="PS50026"/>
    </source>
</evidence>
<dbReference type="OrthoDB" id="6119411at2759"/>
<dbReference type="Proteomes" id="UP000683360">
    <property type="component" value="Unassembled WGS sequence"/>
</dbReference>
<dbReference type="GO" id="GO:0016020">
    <property type="term" value="C:membrane"/>
    <property type="evidence" value="ECO:0007669"/>
    <property type="project" value="UniProtKB-SubCell"/>
</dbReference>
<dbReference type="CDD" id="cd00054">
    <property type="entry name" value="EGF_CA"/>
    <property type="match status" value="1"/>
</dbReference>
<evidence type="ECO:0000256" key="2">
    <source>
        <dbReference type="ARBA" id="ARBA00007200"/>
    </source>
</evidence>
<comment type="caution">
    <text evidence="6">Lacks conserved residue(s) required for the propagation of feature annotation.</text>
</comment>
<dbReference type="InterPro" id="IPR000488">
    <property type="entry name" value="Death_dom"/>
</dbReference>
<feature type="disulfide bond" evidence="6">
    <location>
        <begin position="44"/>
        <end position="53"/>
    </location>
</feature>
<feature type="domain" description="Death" evidence="9">
    <location>
        <begin position="1535"/>
        <end position="1602"/>
    </location>
</feature>
<dbReference type="InterPro" id="IPR011029">
    <property type="entry name" value="DEATH-like_dom_sf"/>
</dbReference>
<dbReference type="InterPro" id="IPR000742">
    <property type="entry name" value="EGF"/>
</dbReference>
<keyword evidence="3 7" id="KW-0812">Transmembrane</keyword>
<keyword evidence="13" id="KW-1185">Reference proteome</keyword>
<comment type="subcellular location">
    <subcellularLocation>
        <location evidence="1">Membrane</location>
        <topology evidence="1">Multi-pass membrane protein</topology>
    </subcellularLocation>
</comment>
<dbReference type="PANTHER" id="PTHR10877:SF194">
    <property type="entry name" value="LOCATION OF VULVA DEFECTIVE 1"/>
    <property type="match status" value="1"/>
</dbReference>
<keyword evidence="6" id="KW-1015">Disulfide bond</keyword>
<organism evidence="12 13">
    <name type="scientific">Mytilus edulis</name>
    <name type="common">Blue mussel</name>
    <dbReference type="NCBI Taxonomy" id="6550"/>
    <lineage>
        <taxon>Eukaryota</taxon>
        <taxon>Metazoa</taxon>
        <taxon>Spiralia</taxon>
        <taxon>Lophotrochozoa</taxon>
        <taxon>Mollusca</taxon>
        <taxon>Bivalvia</taxon>
        <taxon>Autobranchia</taxon>
        <taxon>Pteriomorphia</taxon>
        <taxon>Mytilida</taxon>
        <taxon>Mytiloidea</taxon>
        <taxon>Mytilidae</taxon>
        <taxon>Mytilinae</taxon>
        <taxon>Mytilus</taxon>
    </lineage>
</organism>
<evidence type="ECO:0000256" key="3">
    <source>
        <dbReference type="ARBA" id="ARBA00022692"/>
    </source>
</evidence>
<feature type="transmembrane region" description="Helical" evidence="7">
    <location>
        <begin position="1096"/>
        <end position="1116"/>
    </location>
</feature>
<evidence type="ECO:0000256" key="5">
    <source>
        <dbReference type="ARBA" id="ARBA00023136"/>
    </source>
</evidence>
<dbReference type="PROSITE" id="PS01186">
    <property type="entry name" value="EGF_2"/>
    <property type="match status" value="1"/>
</dbReference>
<evidence type="ECO:0000259" key="9">
    <source>
        <dbReference type="PROSITE" id="PS50017"/>
    </source>
</evidence>
<evidence type="ECO:0000256" key="7">
    <source>
        <dbReference type="SAM" id="Phobius"/>
    </source>
</evidence>
<dbReference type="Pfam" id="PF20519">
    <property type="entry name" value="Polycystin_dom"/>
    <property type="match status" value="1"/>
</dbReference>
<feature type="domain" description="EGF-like" evidence="10">
    <location>
        <begin position="21"/>
        <end position="54"/>
    </location>
</feature>
<dbReference type="InterPro" id="IPR051223">
    <property type="entry name" value="Polycystin"/>
</dbReference>
<comment type="similarity">
    <text evidence="2">Belongs to the polycystin family.</text>
</comment>
<dbReference type="GO" id="GO:0005262">
    <property type="term" value="F:calcium channel activity"/>
    <property type="evidence" value="ECO:0007669"/>
    <property type="project" value="TreeGrafter"/>
</dbReference>
<comment type="caution">
    <text evidence="12">The sequence shown here is derived from an EMBL/GenBank/DDBJ whole genome shotgun (WGS) entry which is preliminary data.</text>
</comment>
<feature type="transmembrane region" description="Helical" evidence="7">
    <location>
        <begin position="691"/>
        <end position="721"/>
    </location>
</feature>
<dbReference type="PANTHER" id="PTHR10877">
    <property type="entry name" value="POLYCYSTIN FAMILY MEMBER"/>
    <property type="match status" value="1"/>
</dbReference>
<evidence type="ECO:0000259" key="11">
    <source>
        <dbReference type="PROSITE" id="PS50095"/>
    </source>
</evidence>
<evidence type="ECO:0000256" key="1">
    <source>
        <dbReference type="ARBA" id="ARBA00004141"/>
    </source>
</evidence>
<dbReference type="Gene3D" id="1.10.533.10">
    <property type="entry name" value="Death Domain, Fas"/>
    <property type="match status" value="1"/>
</dbReference>
<dbReference type="PROSITE" id="PS50026">
    <property type="entry name" value="EGF_3"/>
    <property type="match status" value="1"/>
</dbReference>
<feature type="domain" description="PLAT" evidence="11">
    <location>
        <begin position="547"/>
        <end position="670"/>
    </location>
</feature>
<keyword evidence="5 7" id="KW-0472">Membrane</keyword>
<evidence type="ECO:0000313" key="12">
    <source>
        <dbReference type="EMBL" id="CAG2241015.1"/>
    </source>
</evidence>
<keyword evidence="4 7" id="KW-1133">Transmembrane helix</keyword>
<dbReference type="Gene3D" id="2.40.180.10">
    <property type="entry name" value="Catalase core domain"/>
    <property type="match status" value="1"/>
</dbReference>
<keyword evidence="8" id="KW-0732">Signal</keyword>
<feature type="transmembrane region" description="Helical" evidence="7">
    <location>
        <begin position="1059"/>
        <end position="1084"/>
    </location>
</feature>
<dbReference type="InterPro" id="IPR036392">
    <property type="entry name" value="PLAT/LH2_dom_sf"/>
</dbReference>
<protein>
    <submittedName>
        <fullName evidence="12">PKD1L2</fullName>
    </submittedName>
</protein>
<dbReference type="GO" id="GO:0050982">
    <property type="term" value="P:detection of mechanical stimulus"/>
    <property type="evidence" value="ECO:0007669"/>
    <property type="project" value="TreeGrafter"/>
</dbReference>
<dbReference type="SUPFAM" id="SSF49723">
    <property type="entry name" value="Lipase/lipooxygenase domain (PLAT/LH2 domain)"/>
    <property type="match status" value="1"/>
</dbReference>
<dbReference type="Pfam" id="PF01477">
    <property type="entry name" value="PLAT"/>
    <property type="match status" value="1"/>
</dbReference>
<evidence type="ECO:0000256" key="6">
    <source>
        <dbReference type="PROSITE-ProRule" id="PRU00076"/>
    </source>
</evidence>